<feature type="region of interest" description="Disordered" evidence="4">
    <location>
        <begin position="542"/>
        <end position="566"/>
    </location>
</feature>
<dbReference type="InterPro" id="IPR003107">
    <property type="entry name" value="HAT"/>
</dbReference>
<dbReference type="PANTHER" id="PTHR13471:SF0">
    <property type="entry name" value="NUCLEAR EXOSOME REGULATOR NRDE2"/>
    <property type="match status" value="1"/>
</dbReference>
<dbReference type="GeneTree" id="ENSGT00390000005524"/>
<comment type="subcellular location">
    <subcellularLocation>
        <location evidence="1">Nucleus</location>
    </subcellularLocation>
</comment>
<dbReference type="InterPro" id="IPR013633">
    <property type="entry name" value="NRDE-2"/>
</dbReference>
<dbReference type="Proteomes" id="UP000261540">
    <property type="component" value="Unplaced"/>
</dbReference>
<dbReference type="PANTHER" id="PTHR13471">
    <property type="entry name" value="TETRATRICOPEPTIDE-LIKE HELICAL"/>
    <property type="match status" value="1"/>
</dbReference>
<feature type="region of interest" description="Disordered" evidence="4">
    <location>
        <begin position="275"/>
        <end position="296"/>
    </location>
</feature>
<dbReference type="AlphaFoldDB" id="A0A3B3SAA3"/>
<comment type="similarity">
    <text evidence="2">Belongs to the NRDE2 family.</text>
</comment>
<name>A0A3B3SAA3_9TELE</name>
<dbReference type="InterPro" id="IPR011990">
    <property type="entry name" value="TPR-like_helical_dom_sf"/>
</dbReference>
<feature type="compositionally biased region" description="Polar residues" evidence="4">
    <location>
        <begin position="45"/>
        <end position="59"/>
    </location>
</feature>
<dbReference type="Gene3D" id="1.25.40.10">
    <property type="entry name" value="Tetratricopeptide repeat domain"/>
    <property type="match status" value="1"/>
</dbReference>
<evidence type="ECO:0000256" key="2">
    <source>
        <dbReference type="ARBA" id="ARBA00009265"/>
    </source>
</evidence>
<dbReference type="GO" id="GO:0071013">
    <property type="term" value="C:catalytic step 2 spliceosome"/>
    <property type="evidence" value="ECO:0007669"/>
    <property type="project" value="TreeGrafter"/>
</dbReference>
<keyword evidence="3" id="KW-0539">Nucleus</keyword>
<reference evidence="5" key="2">
    <citation type="submission" date="2025-09" db="UniProtKB">
        <authorList>
            <consortium name="Ensembl"/>
        </authorList>
    </citation>
    <scope>IDENTIFICATION</scope>
</reference>
<keyword evidence="6" id="KW-1185">Reference proteome</keyword>
<dbReference type="GO" id="GO:0006396">
    <property type="term" value="P:RNA processing"/>
    <property type="evidence" value="ECO:0007669"/>
    <property type="project" value="InterPro"/>
</dbReference>
<reference evidence="5" key="1">
    <citation type="submission" date="2025-08" db="UniProtKB">
        <authorList>
            <consortium name="Ensembl"/>
        </authorList>
    </citation>
    <scope>IDENTIFICATION</scope>
</reference>
<evidence type="ECO:0000256" key="4">
    <source>
        <dbReference type="SAM" id="MobiDB-lite"/>
    </source>
</evidence>
<proteinExistence type="inferred from homology"/>
<feature type="compositionally biased region" description="Basic residues" evidence="4">
    <location>
        <begin position="71"/>
        <end position="88"/>
    </location>
</feature>
<dbReference type="OrthoDB" id="297219at2759"/>
<evidence type="ECO:0000313" key="6">
    <source>
        <dbReference type="Proteomes" id="UP000261540"/>
    </source>
</evidence>
<accession>A0A3B3SAA3</accession>
<dbReference type="GO" id="GO:0031048">
    <property type="term" value="P:regulatory ncRNA-mediated heterochromatin formation"/>
    <property type="evidence" value="ECO:0007669"/>
    <property type="project" value="TreeGrafter"/>
</dbReference>
<dbReference type="STRING" id="1676925.ENSPKIP00000027150"/>
<sequence>MALFPAFADVSNRNPSNENSSKDLDWLSNQSFRPHDALVLHQKALEQTTSEGQEVSQDGSLGPEWKDDVRSKRKKKKEKKKKRKKKRGSSGEDSGGSGYESDTVYPSDLLKQAKDAERQEDQTLSQGSFMWLDDLPAPSDRPFCIDKKANAGNWQYKSLYRGDIARYRRKGSSCLGLDSKTQAVSWAETKPTNAKRVLRTAERYFCSVSRQQLSAAGRPELPGSRGSGPSLAAVRFIPVPPVLEEEGSMRTTMGPTWVNPLGVYDSSTSLWLQGKGLPESEGQKEESSSVTVGTGGGGGSLLAAKVEDFNRRLREDPADTPTWLEFVRFQDELMAAASPFSRSEGEAEGRRKSLRMTLEKKVSILDRALESNPSCVDLKLARLRLGRELWDAATLIREWRQMVFLRPNDPWLWREYLLFIQGQFSTLTVPKVSAIYGKGLSTLASVLDGALVSHPVLPGTEEAMLGLFLQQCHFLRQAGHSEKAIALFQAQLDFNFFKPDTVKDMHTKQQVEFFEPFWDSGEPRVGEKGARGWRAWMHQQERGGWVVPGEPDDDDDDEEDEGSEVKDKTWPKWRIWLDVETSREASHWLPWRPDKAKGQSEEDCEDPDRQVLFDDVGPSLIRLMQPELRVQLLRSFLHFLGMPADGCLRGPSWNILLDDLSLLQEAPDTDRPLTSGLLPTGVSPVGHTTMLGAARRTVGLCKQGEEFIQLAVQQLWPLLSGPEKSQLSLCLLQYEKLKVLRCIRSKAKKQVRSQGKRSKRLAKRILKEECNRSDLALWREFGHLEWLLGNLEEARKVLDTALALGLVRGFQDPALCDLCLLYAQLEVEQGAGPAAGTASPALHLLSSLAEGGTYSHFSGQVPPVSVLKARRTYEQALAAGGGVGLVGCFALFQYLTVGVEAADQVYREAVERLEAAEEPHPRQDSLCQAASELEALCMSRASLLRYAMSSSICPMGRLRDTLTSSISRFPGNQYLWQLYLLAESRYHGAGRSRRFTRGVTQRSPGIVPWLFTIRAEQSLKMLVESVQKSDLYGDVQATLPESGLKHRIRALFESAAASEHGARCPLLWKMYLHFLVSEREMERGRGIFYKALQYVPWVKSLYMDAVLLFPDNVQEFLDLMQEKELRLRVPMEEVDILLED</sequence>
<organism evidence="5 6">
    <name type="scientific">Paramormyrops kingsleyae</name>
    <dbReference type="NCBI Taxonomy" id="1676925"/>
    <lineage>
        <taxon>Eukaryota</taxon>
        <taxon>Metazoa</taxon>
        <taxon>Chordata</taxon>
        <taxon>Craniata</taxon>
        <taxon>Vertebrata</taxon>
        <taxon>Euteleostomi</taxon>
        <taxon>Actinopterygii</taxon>
        <taxon>Neopterygii</taxon>
        <taxon>Teleostei</taxon>
        <taxon>Osteoglossocephala</taxon>
        <taxon>Osteoglossomorpha</taxon>
        <taxon>Osteoglossiformes</taxon>
        <taxon>Mormyridae</taxon>
        <taxon>Paramormyrops</taxon>
    </lineage>
</organism>
<dbReference type="GO" id="GO:1902369">
    <property type="term" value="P:negative regulation of RNA catabolic process"/>
    <property type="evidence" value="ECO:0007669"/>
    <property type="project" value="TreeGrafter"/>
</dbReference>
<evidence type="ECO:0000256" key="3">
    <source>
        <dbReference type="ARBA" id="ARBA00023242"/>
    </source>
</evidence>
<dbReference type="Ensembl" id="ENSPKIT00000007915.1">
    <property type="protein sequence ID" value="ENSPKIP00000027150.1"/>
    <property type="gene ID" value="ENSPKIG00000009331.1"/>
</dbReference>
<evidence type="ECO:0000313" key="5">
    <source>
        <dbReference type="Ensembl" id="ENSPKIP00000027150.1"/>
    </source>
</evidence>
<protein>
    <submittedName>
        <fullName evidence="5">NRDE-2, necessary for RNA interference, domain containing</fullName>
    </submittedName>
</protein>
<dbReference type="Pfam" id="PF08424">
    <property type="entry name" value="NRDE-2"/>
    <property type="match status" value="1"/>
</dbReference>
<dbReference type="SMART" id="SM00386">
    <property type="entry name" value="HAT"/>
    <property type="match status" value="4"/>
</dbReference>
<feature type="region of interest" description="Disordered" evidence="4">
    <location>
        <begin position="1"/>
        <end position="106"/>
    </location>
</feature>
<feature type="compositionally biased region" description="Acidic residues" evidence="4">
    <location>
        <begin position="550"/>
        <end position="562"/>
    </location>
</feature>
<evidence type="ECO:0000256" key="1">
    <source>
        <dbReference type="ARBA" id="ARBA00004123"/>
    </source>
</evidence>
<dbReference type="CDD" id="cd22200">
    <property type="entry name" value="NRDE2_MID"/>
    <property type="match status" value="1"/>
</dbReference>